<proteinExistence type="predicted"/>
<protein>
    <submittedName>
        <fullName evidence="1">Phosphoglycerate mutase</fullName>
    </submittedName>
</protein>
<keyword evidence="2" id="KW-1185">Reference proteome</keyword>
<dbReference type="AlphaFoldDB" id="A0A5J4K6I0"/>
<accession>A0A5J4K6I0</accession>
<dbReference type="PANTHER" id="PTHR48100">
    <property type="entry name" value="BROAD-SPECIFICITY PHOSPHATASE YOR283W-RELATED"/>
    <property type="match status" value="1"/>
</dbReference>
<dbReference type="EMBL" id="BKZV01000001">
    <property type="protein sequence ID" value="GER82341.1"/>
    <property type="molecule type" value="Genomic_DNA"/>
</dbReference>
<evidence type="ECO:0000313" key="2">
    <source>
        <dbReference type="Proteomes" id="UP000334820"/>
    </source>
</evidence>
<dbReference type="InterPro" id="IPR013078">
    <property type="entry name" value="His_Pase_superF_clade-1"/>
</dbReference>
<dbReference type="Gene3D" id="3.40.50.1240">
    <property type="entry name" value="Phosphoglycerate mutase-like"/>
    <property type="match status" value="1"/>
</dbReference>
<organism evidence="1 2">
    <name type="scientific">Thermogemmatispora aurantia</name>
    <dbReference type="NCBI Taxonomy" id="2045279"/>
    <lineage>
        <taxon>Bacteria</taxon>
        <taxon>Bacillati</taxon>
        <taxon>Chloroflexota</taxon>
        <taxon>Ktedonobacteria</taxon>
        <taxon>Thermogemmatisporales</taxon>
        <taxon>Thermogemmatisporaceae</taxon>
        <taxon>Thermogemmatispora</taxon>
    </lineage>
</organism>
<gene>
    <name evidence="1" type="primary">gpm_1</name>
    <name evidence="1" type="ORF">KTAU_09790</name>
</gene>
<dbReference type="CDD" id="cd07067">
    <property type="entry name" value="HP_PGM_like"/>
    <property type="match status" value="1"/>
</dbReference>
<reference evidence="1 2" key="1">
    <citation type="journal article" date="2019" name="Int. J. Syst. Evol. Microbiol.">
        <title>Thermogemmatispora aurantia sp. nov. and Thermogemmatispora argillosa sp. nov., within the class Ktedonobacteria, and emended description of the genus Thermogemmatispora.</title>
        <authorList>
            <person name="Zheng Y."/>
            <person name="Wang C.M."/>
            <person name="Sakai Y."/>
            <person name="Abe K."/>
            <person name="Yokota A."/>
            <person name="Yabe S."/>
        </authorList>
    </citation>
    <scope>NUCLEOTIDE SEQUENCE [LARGE SCALE GENOMIC DNA]</scope>
    <source>
        <strain evidence="1 2">A1-2</strain>
    </source>
</reference>
<dbReference type="SMART" id="SM00855">
    <property type="entry name" value="PGAM"/>
    <property type="match status" value="1"/>
</dbReference>
<comment type="caution">
    <text evidence="1">The sequence shown here is derived from an EMBL/GenBank/DDBJ whole genome shotgun (WGS) entry which is preliminary data.</text>
</comment>
<sequence length="233" mass="25474">MNAGEEIPLLLDDPFLLRRSHAAELFLVRHGDALPPADELIPGGLYDDLPLSRKGQEQALALAARLAGLEFAAIYSSPLRRCRETAAPLAERLGLTPIVVPDLQEIRLGMVRPLPAEEDNLELVARTLQERQRDIIRLAGAAGSWDAIKGSEPSKVFRARVVQALDAIANAHLGRRVIAFAHGGVINAYVAEVLGLERDFFFPAANTSITVVRVAGTQRVLFALNDICHLQRR</sequence>
<name>A0A5J4K6I0_9CHLR</name>
<dbReference type="GO" id="GO:0005737">
    <property type="term" value="C:cytoplasm"/>
    <property type="evidence" value="ECO:0007669"/>
    <property type="project" value="TreeGrafter"/>
</dbReference>
<dbReference type="GO" id="GO:0016791">
    <property type="term" value="F:phosphatase activity"/>
    <property type="evidence" value="ECO:0007669"/>
    <property type="project" value="TreeGrafter"/>
</dbReference>
<dbReference type="RefSeq" id="WP_170293055.1">
    <property type="nucleotide sequence ID" value="NZ_BKZV01000001.1"/>
</dbReference>
<dbReference type="Pfam" id="PF00300">
    <property type="entry name" value="His_Phos_1"/>
    <property type="match status" value="1"/>
</dbReference>
<evidence type="ECO:0000313" key="1">
    <source>
        <dbReference type="EMBL" id="GER82341.1"/>
    </source>
</evidence>
<dbReference type="InterPro" id="IPR029033">
    <property type="entry name" value="His_PPase_superfam"/>
</dbReference>
<dbReference type="InterPro" id="IPR050275">
    <property type="entry name" value="PGM_Phosphatase"/>
</dbReference>
<dbReference type="SUPFAM" id="SSF53254">
    <property type="entry name" value="Phosphoglycerate mutase-like"/>
    <property type="match status" value="1"/>
</dbReference>
<dbReference type="Proteomes" id="UP000334820">
    <property type="component" value="Unassembled WGS sequence"/>
</dbReference>
<dbReference type="PANTHER" id="PTHR48100:SF1">
    <property type="entry name" value="HISTIDINE PHOSPHATASE FAMILY PROTEIN-RELATED"/>
    <property type="match status" value="1"/>
</dbReference>